<keyword evidence="3 6" id="KW-0378">Hydrolase</keyword>
<dbReference type="Gene3D" id="3.30.2010.10">
    <property type="entry name" value="Metalloproteases ('zincins'), catalytic domain"/>
    <property type="match status" value="1"/>
</dbReference>
<proteinExistence type="inferred from homology"/>
<keyword evidence="5 6" id="KW-0482">Metalloprotease</keyword>
<evidence type="ECO:0000256" key="4">
    <source>
        <dbReference type="ARBA" id="ARBA00022833"/>
    </source>
</evidence>
<dbReference type="Pfam" id="PF01435">
    <property type="entry name" value="Peptidase_M48"/>
    <property type="match status" value="1"/>
</dbReference>
<dbReference type="InterPro" id="IPR051156">
    <property type="entry name" value="Mito/Outer_Membr_Metalloprot"/>
</dbReference>
<dbReference type="KEGG" id="ncs:NCAS_0A03270"/>
<keyword evidence="2" id="KW-0479">Metal-binding</keyword>
<dbReference type="OMA" id="RFNCYSE"/>
<dbReference type="RefSeq" id="XP_003673274.1">
    <property type="nucleotide sequence ID" value="XM_003673226.1"/>
</dbReference>
<dbReference type="STRING" id="1064592.G0V5Z5"/>
<evidence type="ECO:0000256" key="2">
    <source>
        <dbReference type="ARBA" id="ARBA00022723"/>
    </source>
</evidence>
<evidence type="ECO:0000256" key="3">
    <source>
        <dbReference type="ARBA" id="ARBA00022801"/>
    </source>
</evidence>
<name>G0V5Z5_NAUCA</name>
<evidence type="ECO:0000256" key="5">
    <source>
        <dbReference type="ARBA" id="ARBA00023049"/>
    </source>
</evidence>
<keyword evidence="4 6" id="KW-0862">Zinc</keyword>
<reference key="2">
    <citation type="submission" date="2011-08" db="EMBL/GenBank/DDBJ databases">
        <title>Genome sequence of Naumovozyma castellii.</title>
        <authorList>
            <person name="Gordon J.L."/>
            <person name="Armisen D."/>
            <person name="Proux-Wera E."/>
            <person name="OhEigeartaigh S.S."/>
            <person name="Byrne K.P."/>
            <person name="Wolfe K.H."/>
        </authorList>
    </citation>
    <scope>NUCLEOTIDE SEQUENCE</scope>
    <source>
        <strain>Type strain:CBS 4309</strain>
    </source>
</reference>
<gene>
    <name evidence="8" type="primary">NCAS0A03270</name>
    <name evidence="8" type="ordered locus">NCAS_0A03270</name>
</gene>
<dbReference type="CDD" id="cd07331">
    <property type="entry name" value="M48C_Oma1_like"/>
    <property type="match status" value="1"/>
</dbReference>
<dbReference type="PANTHER" id="PTHR22726">
    <property type="entry name" value="METALLOENDOPEPTIDASE OMA1"/>
    <property type="match status" value="1"/>
</dbReference>
<comment type="similarity">
    <text evidence="6">Belongs to the peptidase M48 family.</text>
</comment>
<dbReference type="GO" id="GO:0034982">
    <property type="term" value="P:mitochondrial protein processing"/>
    <property type="evidence" value="ECO:0007669"/>
    <property type="project" value="TreeGrafter"/>
</dbReference>
<dbReference type="GO" id="GO:0031929">
    <property type="term" value="P:TOR signaling"/>
    <property type="evidence" value="ECO:0007669"/>
    <property type="project" value="EnsemblFungi"/>
</dbReference>
<dbReference type="HOGENOM" id="CLU_029002_1_2_1"/>
<keyword evidence="9" id="KW-1185">Reference proteome</keyword>
<evidence type="ECO:0000259" key="7">
    <source>
        <dbReference type="Pfam" id="PF01435"/>
    </source>
</evidence>
<feature type="domain" description="Peptidase M48" evidence="7">
    <location>
        <begin position="139"/>
        <end position="306"/>
    </location>
</feature>
<dbReference type="EMBL" id="HE576752">
    <property type="protein sequence ID" value="CCC66885.1"/>
    <property type="molecule type" value="Genomic_DNA"/>
</dbReference>
<evidence type="ECO:0000256" key="6">
    <source>
        <dbReference type="RuleBase" id="RU003983"/>
    </source>
</evidence>
<dbReference type="GO" id="GO:0046872">
    <property type="term" value="F:metal ion binding"/>
    <property type="evidence" value="ECO:0007669"/>
    <property type="project" value="UniProtKB-KW"/>
</dbReference>
<dbReference type="PANTHER" id="PTHR22726:SF1">
    <property type="entry name" value="METALLOENDOPEPTIDASE OMA1, MITOCHONDRIAL"/>
    <property type="match status" value="1"/>
</dbReference>
<dbReference type="GO" id="GO:0033108">
    <property type="term" value="P:mitochondrial respiratory chain complex assembly"/>
    <property type="evidence" value="ECO:0007669"/>
    <property type="project" value="EnsemblFungi"/>
</dbReference>
<dbReference type="GO" id="GO:0005743">
    <property type="term" value="C:mitochondrial inner membrane"/>
    <property type="evidence" value="ECO:0007669"/>
    <property type="project" value="EnsemblFungi"/>
</dbReference>
<dbReference type="FunCoup" id="G0V5Z5">
    <property type="interactions" value="250"/>
</dbReference>
<evidence type="ECO:0000256" key="1">
    <source>
        <dbReference type="ARBA" id="ARBA00022670"/>
    </source>
</evidence>
<dbReference type="eggNOG" id="KOG2661">
    <property type="taxonomic scope" value="Eukaryota"/>
</dbReference>
<dbReference type="GO" id="GO:0035694">
    <property type="term" value="P:mitochondrial protein catabolic process"/>
    <property type="evidence" value="ECO:0007669"/>
    <property type="project" value="EnsemblFungi"/>
</dbReference>
<accession>G0V5Z5</accession>
<dbReference type="GO" id="GO:0141164">
    <property type="term" value="P:mitochondrial protein quality control"/>
    <property type="evidence" value="ECO:0007669"/>
    <property type="project" value="EnsemblFungi"/>
</dbReference>
<reference evidence="8 9" key="1">
    <citation type="journal article" date="2011" name="Proc. Natl. Acad. Sci. U.S.A.">
        <title>Evolutionary erosion of yeast sex chromosomes by mating-type switching accidents.</title>
        <authorList>
            <person name="Gordon J.L."/>
            <person name="Armisen D."/>
            <person name="Proux-Wera E."/>
            <person name="Oheigeartaigh S.S."/>
            <person name="Byrne K.P."/>
            <person name="Wolfe K.H."/>
        </authorList>
    </citation>
    <scope>NUCLEOTIDE SEQUENCE [LARGE SCALE GENOMIC DNA]</scope>
    <source>
        <strain evidence="9">ATCC 76901 / BCRC 22586 / CBS 4309 / NBRC 1992 / NRRL Y-12630</strain>
    </source>
</reference>
<keyword evidence="1 6" id="KW-0645">Protease</keyword>
<dbReference type="InterPro" id="IPR001915">
    <property type="entry name" value="Peptidase_M48"/>
</dbReference>
<dbReference type="Proteomes" id="UP000001640">
    <property type="component" value="Chromosome 1"/>
</dbReference>
<evidence type="ECO:0000313" key="8">
    <source>
        <dbReference type="EMBL" id="CCC66885.1"/>
    </source>
</evidence>
<evidence type="ECO:0000313" key="9">
    <source>
        <dbReference type="Proteomes" id="UP000001640"/>
    </source>
</evidence>
<comment type="cofactor">
    <cofactor evidence="6">
        <name>Zn(2+)</name>
        <dbReference type="ChEBI" id="CHEBI:29105"/>
    </cofactor>
    <text evidence="6">Binds 1 zinc ion per subunit.</text>
</comment>
<dbReference type="GO" id="GO:0004222">
    <property type="term" value="F:metalloendopeptidase activity"/>
    <property type="evidence" value="ECO:0007669"/>
    <property type="project" value="EnsemblFungi"/>
</dbReference>
<dbReference type="GeneID" id="96900372"/>
<organism evidence="8 9">
    <name type="scientific">Naumovozyma castellii</name>
    <name type="common">Yeast</name>
    <name type="synonym">Saccharomyces castellii</name>
    <dbReference type="NCBI Taxonomy" id="27288"/>
    <lineage>
        <taxon>Eukaryota</taxon>
        <taxon>Fungi</taxon>
        <taxon>Dikarya</taxon>
        <taxon>Ascomycota</taxon>
        <taxon>Saccharomycotina</taxon>
        <taxon>Saccharomycetes</taxon>
        <taxon>Saccharomycetales</taxon>
        <taxon>Saccharomycetaceae</taxon>
        <taxon>Naumovozyma</taxon>
    </lineage>
</organism>
<dbReference type="MEROPS" id="M48.018"/>
<sequence>MFRTFIRSWAIPLRPPNTIIRPTTRSFQNGATYRRFNNKQSRSFTNLLFDPVSRKYLALIFGGGSLFYVTHLEEAPVSGRNRFIWIPRSLELKIGDYTYRSMLRDTSSAILPSNHPLTKKVETIFGRILDAASKDPSVDKTQLEGIKWKIHVVNDPRAPPNAFVLPGGKVFVFSSMFNICQNDDGLATVLSHEFAHQLARHTAENLSKAPVYSLIGTIMYLATGVEGINSLLLDGLLRMPASRQMETEADYIGLMIMSRACFHPAESVKLWQRMSRFEKQTRGQVGFEFLSTHPASDRRIENMKKWLEKANSIYEQSDCGTFGSYYNNFQNSVFGSNPDAIFSFRGY</sequence>
<dbReference type="OrthoDB" id="7464992at2759"/>
<dbReference type="InParanoid" id="G0V5Z5"/>
<protein>
    <recommendedName>
        <fullName evidence="7">Peptidase M48 domain-containing protein</fullName>
    </recommendedName>
</protein>
<dbReference type="AlphaFoldDB" id="G0V5Z5"/>